<dbReference type="AlphaFoldDB" id="A0A663F0S7"/>
<dbReference type="Ensembl" id="ENSACCT00020018228.1">
    <property type="protein sequence ID" value="ENSACCP00020017466.1"/>
    <property type="gene ID" value="ENSACCG00020011994.1"/>
</dbReference>
<accession>A0A663F0S7</accession>
<evidence type="ECO:0000313" key="2">
    <source>
        <dbReference type="Proteomes" id="UP000472275"/>
    </source>
</evidence>
<evidence type="ECO:0000313" key="1">
    <source>
        <dbReference type="Ensembl" id="ENSACCP00020017466.1"/>
    </source>
</evidence>
<protein>
    <submittedName>
        <fullName evidence="1">Uncharacterized protein</fullName>
    </submittedName>
</protein>
<dbReference type="Proteomes" id="UP000472275">
    <property type="component" value="Chromosome 13"/>
</dbReference>
<keyword evidence="2" id="KW-1185">Reference proteome</keyword>
<organism evidence="1 2">
    <name type="scientific">Aquila chrysaetos chrysaetos</name>
    <dbReference type="NCBI Taxonomy" id="223781"/>
    <lineage>
        <taxon>Eukaryota</taxon>
        <taxon>Metazoa</taxon>
        <taxon>Chordata</taxon>
        <taxon>Craniata</taxon>
        <taxon>Vertebrata</taxon>
        <taxon>Euteleostomi</taxon>
        <taxon>Archelosauria</taxon>
        <taxon>Archosauria</taxon>
        <taxon>Dinosauria</taxon>
        <taxon>Saurischia</taxon>
        <taxon>Theropoda</taxon>
        <taxon>Coelurosauria</taxon>
        <taxon>Aves</taxon>
        <taxon>Neognathae</taxon>
        <taxon>Neoaves</taxon>
        <taxon>Telluraves</taxon>
        <taxon>Accipitrimorphae</taxon>
        <taxon>Accipitriformes</taxon>
        <taxon>Accipitridae</taxon>
        <taxon>Accipitrinae</taxon>
        <taxon>Aquila</taxon>
    </lineage>
</organism>
<reference evidence="1" key="2">
    <citation type="submission" date="2025-09" db="UniProtKB">
        <authorList>
            <consortium name="Ensembl"/>
        </authorList>
    </citation>
    <scope>IDENTIFICATION</scope>
</reference>
<name>A0A663F0S7_AQUCH</name>
<proteinExistence type="predicted"/>
<reference evidence="1" key="1">
    <citation type="submission" date="2025-08" db="UniProtKB">
        <authorList>
            <consortium name="Ensembl"/>
        </authorList>
    </citation>
    <scope>IDENTIFICATION</scope>
</reference>
<sequence>AFPLLPGDQLTEATGRSTGLSGHLKCKYYFIYFLTLASDAALTSTIEEMAFQCSRREPWTISICFNFSEESSGKANDFSSCSFLKKIENFWKQLVSVNLVG</sequence>
<dbReference type="InParanoid" id="A0A663F0S7"/>